<dbReference type="FunFam" id="1.10.238.10:FF:000001">
    <property type="entry name" value="Calmodulin 1"/>
    <property type="match status" value="1"/>
</dbReference>
<evidence type="ECO:0000256" key="2">
    <source>
        <dbReference type="ARBA" id="ARBA00022837"/>
    </source>
</evidence>
<proteinExistence type="predicted"/>
<dbReference type="InterPro" id="IPR002048">
    <property type="entry name" value="EF_hand_dom"/>
</dbReference>
<dbReference type="InterPro" id="IPR050230">
    <property type="entry name" value="CALM/Myosin/TropC-like"/>
</dbReference>
<dbReference type="PANTHER" id="PTHR23048">
    <property type="entry name" value="MYOSIN LIGHT CHAIN 1, 3"/>
    <property type="match status" value="1"/>
</dbReference>
<accession>A0AAE0WE53</accession>
<dbReference type="EMBL" id="JAEAOA010001788">
    <property type="protein sequence ID" value="KAK3611341.1"/>
    <property type="molecule type" value="Genomic_DNA"/>
</dbReference>
<dbReference type="SMART" id="SM00054">
    <property type="entry name" value="EFh"/>
    <property type="match status" value="4"/>
</dbReference>
<dbReference type="Pfam" id="PF13499">
    <property type="entry name" value="EF-hand_7"/>
    <property type="match status" value="2"/>
</dbReference>
<dbReference type="Proteomes" id="UP001195483">
    <property type="component" value="Unassembled WGS sequence"/>
</dbReference>
<evidence type="ECO:0000256" key="3">
    <source>
        <dbReference type="ARBA" id="ARBA00023179"/>
    </source>
</evidence>
<reference evidence="5" key="2">
    <citation type="journal article" date="2021" name="Genome Biol. Evol.">
        <title>Developing a high-quality reference genome for a parasitic bivalve with doubly uniparental inheritance (Bivalvia: Unionida).</title>
        <authorList>
            <person name="Smith C.H."/>
        </authorList>
    </citation>
    <scope>NUCLEOTIDE SEQUENCE</scope>
    <source>
        <strain evidence="5">CHS0354</strain>
        <tissue evidence="5">Mantle</tissue>
    </source>
</reference>
<dbReference type="InterPro" id="IPR018247">
    <property type="entry name" value="EF_Hand_1_Ca_BS"/>
</dbReference>
<dbReference type="GO" id="GO:0005509">
    <property type="term" value="F:calcium ion binding"/>
    <property type="evidence" value="ECO:0007669"/>
    <property type="project" value="InterPro"/>
</dbReference>
<dbReference type="CDD" id="cd00051">
    <property type="entry name" value="EFh"/>
    <property type="match status" value="2"/>
</dbReference>
<feature type="non-terminal residue" evidence="5">
    <location>
        <position position="164"/>
    </location>
</feature>
<keyword evidence="1" id="KW-0677">Repeat</keyword>
<evidence type="ECO:0000256" key="1">
    <source>
        <dbReference type="ARBA" id="ARBA00022737"/>
    </source>
</evidence>
<dbReference type="GO" id="GO:0016460">
    <property type="term" value="C:myosin II complex"/>
    <property type="evidence" value="ECO:0007669"/>
    <property type="project" value="TreeGrafter"/>
</dbReference>
<dbReference type="AlphaFoldDB" id="A0AAE0WE53"/>
<evidence type="ECO:0000313" key="6">
    <source>
        <dbReference type="Proteomes" id="UP001195483"/>
    </source>
</evidence>
<organism evidence="5 6">
    <name type="scientific">Potamilus streckersoni</name>
    <dbReference type="NCBI Taxonomy" id="2493646"/>
    <lineage>
        <taxon>Eukaryota</taxon>
        <taxon>Metazoa</taxon>
        <taxon>Spiralia</taxon>
        <taxon>Lophotrochozoa</taxon>
        <taxon>Mollusca</taxon>
        <taxon>Bivalvia</taxon>
        <taxon>Autobranchia</taxon>
        <taxon>Heteroconchia</taxon>
        <taxon>Palaeoheterodonta</taxon>
        <taxon>Unionida</taxon>
        <taxon>Unionoidea</taxon>
        <taxon>Unionidae</taxon>
        <taxon>Ambleminae</taxon>
        <taxon>Lampsilini</taxon>
        <taxon>Potamilus</taxon>
    </lineage>
</organism>
<feature type="domain" description="EF-hand" evidence="4">
    <location>
        <begin position="80"/>
        <end position="115"/>
    </location>
</feature>
<dbReference type="PANTHER" id="PTHR23048:SF0">
    <property type="entry name" value="CALMODULIN LIKE 3"/>
    <property type="match status" value="1"/>
</dbReference>
<reference evidence="5" key="3">
    <citation type="submission" date="2023-05" db="EMBL/GenBank/DDBJ databases">
        <authorList>
            <person name="Smith C.H."/>
        </authorList>
    </citation>
    <scope>NUCLEOTIDE SEQUENCE</scope>
    <source>
        <strain evidence="5">CHS0354</strain>
        <tissue evidence="5">Mantle</tissue>
    </source>
</reference>
<evidence type="ECO:0000313" key="5">
    <source>
        <dbReference type="EMBL" id="KAK3611341.1"/>
    </source>
</evidence>
<name>A0AAE0WE53_9BIVA</name>
<evidence type="ECO:0000259" key="4">
    <source>
        <dbReference type="PROSITE" id="PS50222"/>
    </source>
</evidence>
<dbReference type="Gene3D" id="1.10.238.10">
    <property type="entry name" value="EF-hand"/>
    <property type="match status" value="2"/>
</dbReference>
<dbReference type="InterPro" id="IPR011992">
    <property type="entry name" value="EF-hand-dom_pair"/>
</dbReference>
<gene>
    <name evidence="5" type="ORF">CHS0354_029996</name>
</gene>
<dbReference type="PROSITE" id="PS00018">
    <property type="entry name" value="EF_HAND_1"/>
    <property type="match status" value="1"/>
</dbReference>
<feature type="domain" description="EF-hand" evidence="4">
    <location>
        <begin position="116"/>
        <end position="151"/>
    </location>
</feature>
<dbReference type="SUPFAM" id="SSF47473">
    <property type="entry name" value="EF-hand"/>
    <property type="match status" value="1"/>
</dbReference>
<sequence>MADFTDEQIEEFKETFGLFDKDDIGSIPSKELGNVLRALGQSPTEAEVEEMTNRIDTEGNGTVNFDEFLAILEKTIKDTDPETELREAFKIFDKDNDGFISNSELRHWLTTLGEKLTDEEVEEMIKETDTDGDGLINYEEAVSSGLESTRHGTLTCVGDIEGSA</sequence>
<dbReference type="PROSITE" id="PS50222">
    <property type="entry name" value="EF_HAND_2"/>
    <property type="match status" value="4"/>
</dbReference>
<keyword evidence="6" id="KW-1185">Reference proteome</keyword>
<protein>
    <recommendedName>
        <fullName evidence="4">EF-hand domain-containing protein</fullName>
    </recommendedName>
</protein>
<reference evidence="5" key="1">
    <citation type="journal article" date="2021" name="Genome Biol. Evol.">
        <title>A High-Quality Reference Genome for a Parasitic Bivalve with Doubly Uniparental Inheritance (Bivalvia: Unionida).</title>
        <authorList>
            <person name="Smith C.H."/>
        </authorList>
    </citation>
    <scope>NUCLEOTIDE SEQUENCE</scope>
    <source>
        <strain evidence="5">CHS0354</strain>
    </source>
</reference>
<feature type="domain" description="EF-hand" evidence="4">
    <location>
        <begin position="7"/>
        <end position="42"/>
    </location>
</feature>
<keyword evidence="2" id="KW-0106">Calcium</keyword>
<comment type="caution">
    <text evidence="5">The sequence shown here is derived from an EMBL/GenBank/DDBJ whole genome shotgun (WGS) entry which is preliminary data.</text>
</comment>
<keyword evidence="3" id="KW-0514">Muscle protein</keyword>
<feature type="domain" description="EF-hand" evidence="4">
    <location>
        <begin position="43"/>
        <end position="78"/>
    </location>
</feature>